<gene>
    <name evidence="1" type="ORF">E8E13_003658</name>
</gene>
<dbReference type="Proteomes" id="UP000801428">
    <property type="component" value="Unassembled WGS sequence"/>
</dbReference>
<keyword evidence="2" id="KW-1185">Reference proteome</keyword>
<dbReference type="OrthoDB" id="3935714at2759"/>
<proteinExistence type="predicted"/>
<accession>A0A9P4WB09</accession>
<name>A0A9P4WB09_CURKU</name>
<protein>
    <submittedName>
        <fullName evidence="1">Uncharacterized protein</fullName>
    </submittedName>
</protein>
<comment type="caution">
    <text evidence="1">The sequence shown here is derived from an EMBL/GenBank/DDBJ whole genome shotgun (WGS) entry which is preliminary data.</text>
</comment>
<dbReference type="EMBL" id="SWKU01000014">
    <property type="protein sequence ID" value="KAF3000729.1"/>
    <property type="molecule type" value="Genomic_DNA"/>
</dbReference>
<organism evidence="1 2">
    <name type="scientific">Curvularia kusanoi</name>
    <name type="common">Cochliobolus kusanoi</name>
    <dbReference type="NCBI Taxonomy" id="90978"/>
    <lineage>
        <taxon>Eukaryota</taxon>
        <taxon>Fungi</taxon>
        <taxon>Dikarya</taxon>
        <taxon>Ascomycota</taxon>
        <taxon>Pezizomycotina</taxon>
        <taxon>Dothideomycetes</taxon>
        <taxon>Pleosporomycetidae</taxon>
        <taxon>Pleosporales</taxon>
        <taxon>Pleosporineae</taxon>
        <taxon>Pleosporaceae</taxon>
        <taxon>Curvularia</taxon>
    </lineage>
</organism>
<dbReference type="AlphaFoldDB" id="A0A9P4WB09"/>
<reference evidence="1" key="1">
    <citation type="submission" date="2019-04" db="EMBL/GenBank/DDBJ databases">
        <title>Sequencing of skin fungus with MAO and IRED activity.</title>
        <authorList>
            <person name="Marsaioli A.J."/>
            <person name="Bonatto J.M.C."/>
            <person name="Reis Junior O."/>
        </authorList>
    </citation>
    <scope>NUCLEOTIDE SEQUENCE</scope>
    <source>
        <strain evidence="1">30M1</strain>
    </source>
</reference>
<evidence type="ECO:0000313" key="2">
    <source>
        <dbReference type="Proteomes" id="UP000801428"/>
    </source>
</evidence>
<evidence type="ECO:0000313" key="1">
    <source>
        <dbReference type="EMBL" id="KAF3000729.1"/>
    </source>
</evidence>
<sequence length="629" mass="70325">MFSAEDAKQIFELLALDGDSDCPLMLEPNGYGFVTRKYTREAIENIVNEDPNERTPVSSLARDLNVSADAVSNIAKEEGMLVVRGEVGLEILSKSKKDVIDRDIEEGLMNGLMSKEDLARKYHLRHSGIDALLETSELHILEVNGYIYSKSYDAMASESISGLLRDTIKQLQPITLRSTDVPGNPPIWYIQRTINSLLEESEFAGQLHICELPNSVECTPMQMIQQMHDSTIDGLQSGKIAYIDINAFQRDHLAVLPSPQEARTSLEGTEGIKLEGSYAISEAWISNFSKSCLESMAEDGDVDFGQPVIANFPDSIYAVILEKVEQTIRTLSPSIHRAGESLLSEDSYSRHRGILLDLAKADAASQWHRIRESPRTDARFSLSGTFYQLLEDNPILQNLVKERALERAIDDAFSAKISELEKKNEVEFANFWTDRVCTRVAIYSEGLTRVEDQKLQDQLSDLLAQYIQNDLIPDAISKATSQGLLLSRRARKNVQRLESALDSHSMDVAALASSLEKFNKKQLIDAPNDSTLESSKSTMLGDMARRMQKQKRSDGPLLFLTLVVFLFAKHNTGVVYATGKYAPKLLKQLKPVLDEEQYSQLETWKEAARAGQLSADDRNGMKKMVEAGF</sequence>